<accession>A0A7C5YUV9</accession>
<name>A0A7C5YUV9_UNCC3</name>
<protein>
    <submittedName>
        <fullName evidence="1">Uncharacterized protein</fullName>
    </submittedName>
</protein>
<sequence length="141" mass="16962">MKTNIKQKTREYLKAEGAIVGNVEFWNKYPRKSVDLFNLFDMVAIFRHSVCGIQATTVANFQSHHKKMVENPILNYWLDTDQPAYLFAWRKLKVKRGGKKYIWKPLIREYYLTDIHEEDYKKWKTEAIDGQRVIWKDMDEL</sequence>
<dbReference type="AlphaFoldDB" id="A0A7C5YUV9"/>
<comment type="caution">
    <text evidence="1">The sequence shown here is derived from an EMBL/GenBank/DDBJ whole genome shotgun (WGS) entry which is preliminary data.</text>
</comment>
<gene>
    <name evidence="1" type="ORF">ENL96_01665</name>
</gene>
<proteinExistence type="predicted"/>
<organism evidence="1">
    <name type="scientific">candidate division CPR3 bacterium</name>
    <dbReference type="NCBI Taxonomy" id="2268181"/>
    <lineage>
        <taxon>Bacteria</taxon>
        <taxon>Bacteria division CPR3</taxon>
    </lineage>
</organism>
<evidence type="ECO:0000313" key="1">
    <source>
        <dbReference type="EMBL" id="HHR92198.1"/>
    </source>
</evidence>
<dbReference type="EMBL" id="DRVY01000049">
    <property type="protein sequence ID" value="HHR92198.1"/>
    <property type="molecule type" value="Genomic_DNA"/>
</dbReference>
<reference evidence="1" key="1">
    <citation type="journal article" date="2020" name="mSystems">
        <title>Genome- and Community-Level Interaction Insights into Carbon Utilization and Element Cycling Functions of Hydrothermarchaeota in Hydrothermal Sediment.</title>
        <authorList>
            <person name="Zhou Z."/>
            <person name="Liu Y."/>
            <person name="Xu W."/>
            <person name="Pan J."/>
            <person name="Luo Z.H."/>
            <person name="Li M."/>
        </authorList>
    </citation>
    <scope>NUCLEOTIDE SEQUENCE [LARGE SCALE GENOMIC DNA]</scope>
    <source>
        <strain evidence="1">SpSt-1042</strain>
    </source>
</reference>